<dbReference type="RefSeq" id="WP_229825853.1">
    <property type="nucleotide sequence ID" value="NZ_BMYI01000030.1"/>
</dbReference>
<dbReference type="Pfam" id="PF00589">
    <property type="entry name" value="Phage_integrase"/>
    <property type="match status" value="1"/>
</dbReference>
<dbReference type="InterPro" id="IPR002104">
    <property type="entry name" value="Integrase_catalytic"/>
</dbReference>
<name>A0ABQ3FT35_9RHOB</name>
<keyword evidence="4" id="KW-0233">DNA recombination</keyword>
<organism evidence="8 9">
    <name type="scientific">Gemmobacter nanjingensis</name>
    <dbReference type="NCBI Taxonomy" id="488454"/>
    <lineage>
        <taxon>Bacteria</taxon>
        <taxon>Pseudomonadati</taxon>
        <taxon>Pseudomonadota</taxon>
        <taxon>Alphaproteobacteria</taxon>
        <taxon>Rhodobacterales</taxon>
        <taxon>Paracoccaceae</taxon>
        <taxon>Gemmobacter</taxon>
    </lineage>
</organism>
<dbReference type="Pfam" id="PF02899">
    <property type="entry name" value="Phage_int_SAM_1"/>
    <property type="match status" value="1"/>
</dbReference>
<dbReference type="Gene3D" id="1.10.443.10">
    <property type="entry name" value="Intergrase catalytic core"/>
    <property type="match status" value="1"/>
</dbReference>
<evidence type="ECO:0000256" key="2">
    <source>
        <dbReference type="ARBA" id="ARBA00022908"/>
    </source>
</evidence>
<dbReference type="Gene3D" id="1.10.150.130">
    <property type="match status" value="1"/>
</dbReference>
<feature type="domain" description="Tyr recombinase" evidence="6">
    <location>
        <begin position="221"/>
        <end position="413"/>
    </location>
</feature>
<accession>A0ABQ3FT35</accession>
<dbReference type="InterPro" id="IPR010998">
    <property type="entry name" value="Integrase_recombinase_N"/>
</dbReference>
<dbReference type="PROSITE" id="PS51898">
    <property type="entry name" value="TYR_RECOMBINASE"/>
    <property type="match status" value="1"/>
</dbReference>
<dbReference type="InterPro" id="IPR011010">
    <property type="entry name" value="DNA_brk_join_enz"/>
</dbReference>
<evidence type="ECO:0000256" key="5">
    <source>
        <dbReference type="PROSITE-ProRule" id="PRU01248"/>
    </source>
</evidence>
<feature type="domain" description="Core-binding (CB)" evidence="7">
    <location>
        <begin position="64"/>
        <end position="171"/>
    </location>
</feature>
<dbReference type="InterPro" id="IPR004107">
    <property type="entry name" value="Integrase_SAM-like_N"/>
</dbReference>
<evidence type="ECO:0000256" key="1">
    <source>
        <dbReference type="ARBA" id="ARBA00022829"/>
    </source>
</evidence>
<keyword evidence="9" id="KW-1185">Reference proteome</keyword>
<dbReference type="PROSITE" id="PS51900">
    <property type="entry name" value="CB"/>
    <property type="match status" value="1"/>
</dbReference>
<keyword evidence="3 5" id="KW-0238">DNA-binding</keyword>
<reference evidence="9" key="1">
    <citation type="journal article" date="2019" name="Int. J. Syst. Evol. Microbiol.">
        <title>The Global Catalogue of Microorganisms (GCM) 10K type strain sequencing project: providing services to taxonomists for standard genome sequencing and annotation.</title>
        <authorList>
            <consortium name="The Broad Institute Genomics Platform"/>
            <consortium name="The Broad Institute Genome Sequencing Center for Infectious Disease"/>
            <person name="Wu L."/>
            <person name="Ma J."/>
        </authorList>
    </citation>
    <scope>NUCLEOTIDE SEQUENCE [LARGE SCALE GENOMIC DNA]</scope>
    <source>
        <strain evidence="9">KCTC 23298</strain>
    </source>
</reference>
<keyword evidence="2" id="KW-0229">DNA integration</keyword>
<dbReference type="PANTHER" id="PTHR30349:SF81">
    <property type="entry name" value="TYROSINE RECOMBINASE XERC"/>
    <property type="match status" value="1"/>
</dbReference>
<evidence type="ECO:0000313" key="8">
    <source>
        <dbReference type="EMBL" id="GHC39856.1"/>
    </source>
</evidence>
<evidence type="ECO:0000259" key="6">
    <source>
        <dbReference type="PROSITE" id="PS51898"/>
    </source>
</evidence>
<evidence type="ECO:0000313" key="9">
    <source>
        <dbReference type="Proteomes" id="UP000658305"/>
    </source>
</evidence>
<evidence type="ECO:0000256" key="4">
    <source>
        <dbReference type="ARBA" id="ARBA00023172"/>
    </source>
</evidence>
<dbReference type="InterPro" id="IPR013762">
    <property type="entry name" value="Integrase-like_cat_sf"/>
</dbReference>
<dbReference type="InterPro" id="IPR050090">
    <property type="entry name" value="Tyrosine_recombinase_XerCD"/>
</dbReference>
<dbReference type="InterPro" id="IPR044068">
    <property type="entry name" value="CB"/>
</dbReference>
<proteinExistence type="predicted"/>
<gene>
    <name evidence="8" type="ORF">GCM10007291_47080</name>
</gene>
<evidence type="ECO:0000256" key="3">
    <source>
        <dbReference type="ARBA" id="ARBA00023125"/>
    </source>
</evidence>
<evidence type="ECO:0000259" key="7">
    <source>
        <dbReference type="PROSITE" id="PS51900"/>
    </source>
</evidence>
<protein>
    <submittedName>
        <fullName evidence="8">Transposase/phage integrase</fullName>
    </submittedName>
</protein>
<comment type="caution">
    <text evidence="8">The sequence shown here is derived from an EMBL/GenBank/DDBJ whole genome shotgun (WGS) entry which is preliminary data.</text>
</comment>
<keyword evidence="1" id="KW-0159">Chromosome partition</keyword>
<dbReference type="EMBL" id="BMYI01000030">
    <property type="protein sequence ID" value="GHC39856.1"/>
    <property type="molecule type" value="Genomic_DNA"/>
</dbReference>
<sequence>MVAQRPVPEVRGDLLALVDYVDSTPAAAFCHMLDGMTPESLEALMFKLTGSVSGGTILVTDLDGNPVEPICRFAAYLLAKAYSPNTALAYARDLIHLWTFLSTQGIHWTSFSPELSAAFLGHLRSVPANRKRRDTSIRLVVSEGAPVAKGLSAATINRALVAVDAFYRWAIFTGAFSVANPIVKKQDQTSWRVSDRHRPFLTGILRQRSEVRELRLKTMQRLPRPMNQQQVEGLMAATRNLRDRSLVLLMLNGGLRPGEVLGLHLADIGYGRRRIFVRCRDDHPKGARSKSRVERVVDLHDGETLETLNAYVMHERPSDADVPFVFLVGGTGVNRQEPLSYSALARLFARACERAEIREPWMTPHALRHTHATRMWEAGMRELTLQKRLGHASPESTRIYTRVSDAVVVAEYRHALGLDRPSQTTDGEAL</sequence>
<dbReference type="Proteomes" id="UP000658305">
    <property type="component" value="Unassembled WGS sequence"/>
</dbReference>
<dbReference type="SUPFAM" id="SSF56349">
    <property type="entry name" value="DNA breaking-rejoining enzymes"/>
    <property type="match status" value="1"/>
</dbReference>
<dbReference type="PANTHER" id="PTHR30349">
    <property type="entry name" value="PHAGE INTEGRASE-RELATED"/>
    <property type="match status" value="1"/>
</dbReference>